<proteinExistence type="predicted"/>
<comment type="caution">
    <text evidence="1">The sequence shown here is derived from an EMBL/GenBank/DDBJ whole genome shotgun (WGS) entry which is preliminary data.</text>
</comment>
<gene>
    <name evidence="1" type="ORF">DERF_010095</name>
</gene>
<organism evidence="1 2">
    <name type="scientific">Dermatophagoides farinae</name>
    <name type="common">American house dust mite</name>
    <dbReference type="NCBI Taxonomy" id="6954"/>
    <lineage>
        <taxon>Eukaryota</taxon>
        <taxon>Metazoa</taxon>
        <taxon>Ecdysozoa</taxon>
        <taxon>Arthropoda</taxon>
        <taxon>Chelicerata</taxon>
        <taxon>Arachnida</taxon>
        <taxon>Acari</taxon>
        <taxon>Acariformes</taxon>
        <taxon>Sarcoptiformes</taxon>
        <taxon>Astigmata</taxon>
        <taxon>Psoroptidia</taxon>
        <taxon>Analgoidea</taxon>
        <taxon>Pyroglyphidae</taxon>
        <taxon>Dermatophagoidinae</taxon>
        <taxon>Dermatophagoides</taxon>
    </lineage>
</organism>
<dbReference type="AlphaFoldDB" id="A0A922HXX3"/>
<protein>
    <submittedName>
        <fullName evidence="1">Uncharacterized protein</fullName>
    </submittedName>
</protein>
<evidence type="ECO:0000313" key="2">
    <source>
        <dbReference type="Proteomes" id="UP000790347"/>
    </source>
</evidence>
<sequence>MKKKEKKKIGSQNFHRFSLVYSGSFDLVGFFSVCRYTVLRYFRFLTPLHNHHHHHLFVFKDSFGHLVARNKEKNNLIDRYISASKCIDV</sequence>
<name>A0A922HXX3_DERFA</name>
<evidence type="ECO:0000313" key="1">
    <source>
        <dbReference type="EMBL" id="KAH9511646.1"/>
    </source>
</evidence>
<keyword evidence="2" id="KW-1185">Reference proteome</keyword>
<dbReference type="Proteomes" id="UP000790347">
    <property type="component" value="Unassembled WGS sequence"/>
</dbReference>
<dbReference type="EMBL" id="ASGP02000004">
    <property type="protein sequence ID" value="KAH9511646.1"/>
    <property type="molecule type" value="Genomic_DNA"/>
</dbReference>
<accession>A0A922HXX3</accession>
<reference evidence="1" key="2">
    <citation type="journal article" date="2022" name="Res Sq">
        <title>Comparative Genomics Reveals Insights into the Divergent Evolution of Astigmatic Mites and Household Pest Adaptations.</title>
        <authorList>
            <person name="Xiong Q."/>
            <person name="Wan A.T.-Y."/>
            <person name="Liu X.-Y."/>
            <person name="Fung C.S.-H."/>
            <person name="Xiao X."/>
            <person name="Malainual N."/>
            <person name="Hou J."/>
            <person name="Wang L."/>
            <person name="Wang M."/>
            <person name="Yang K."/>
            <person name="Cui Y."/>
            <person name="Leung E."/>
            <person name="Nong W."/>
            <person name="Shin S.-K."/>
            <person name="Au S."/>
            <person name="Jeong K.Y."/>
            <person name="Chew F.T."/>
            <person name="Hui J."/>
            <person name="Leung T.F."/>
            <person name="Tungtrongchitr A."/>
            <person name="Zhong N."/>
            <person name="Liu Z."/>
            <person name="Tsui S."/>
        </authorList>
    </citation>
    <scope>NUCLEOTIDE SEQUENCE</scope>
    <source>
        <strain evidence="1">Derf</strain>
        <tissue evidence="1">Whole organism</tissue>
    </source>
</reference>
<reference evidence="1" key="1">
    <citation type="submission" date="2013-05" db="EMBL/GenBank/DDBJ databases">
        <authorList>
            <person name="Yim A.K.Y."/>
            <person name="Chan T.F."/>
            <person name="Ji K.M."/>
            <person name="Liu X.Y."/>
            <person name="Zhou J.W."/>
            <person name="Li R.Q."/>
            <person name="Yang K.Y."/>
            <person name="Li J."/>
            <person name="Li M."/>
            <person name="Law P.T.W."/>
            <person name="Wu Y.L."/>
            <person name="Cai Z.L."/>
            <person name="Qin H."/>
            <person name="Bao Y."/>
            <person name="Leung R.K.K."/>
            <person name="Ng P.K.S."/>
            <person name="Zou J."/>
            <person name="Zhong X.J."/>
            <person name="Ran P.X."/>
            <person name="Zhong N.S."/>
            <person name="Liu Z.G."/>
            <person name="Tsui S.K.W."/>
        </authorList>
    </citation>
    <scope>NUCLEOTIDE SEQUENCE</scope>
    <source>
        <strain evidence="1">Derf</strain>
        <tissue evidence="1">Whole organism</tissue>
    </source>
</reference>